<organism evidence="1 2">
    <name type="scientific">Arachnia propionica</name>
    <dbReference type="NCBI Taxonomy" id="1750"/>
    <lineage>
        <taxon>Bacteria</taxon>
        <taxon>Bacillati</taxon>
        <taxon>Actinomycetota</taxon>
        <taxon>Actinomycetes</taxon>
        <taxon>Propionibacteriales</taxon>
        <taxon>Propionibacteriaceae</taxon>
        <taxon>Arachnia</taxon>
    </lineage>
</organism>
<name>A0A3P1T1A3_9ACTN</name>
<protein>
    <submittedName>
        <fullName evidence="1">Uncharacterized protein</fullName>
    </submittedName>
</protein>
<dbReference type="RefSeq" id="WP_124845979.1">
    <property type="nucleotide sequence ID" value="NZ_RQZG01000025.1"/>
</dbReference>
<dbReference type="EMBL" id="RQZG01000025">
    <property type="protein sequence ID" value="RRD03211.1"/>
    <property type="molecule type" value="Genomic_DNA"/>
</dbReference>
<comment type="caution">
    <text evidence="1">The sequence shown here is derived from an EMBL/GenBank/DDBJ whole genome shotgun (WGS) entry which is preliminary data.</text>
</comment>
<dbReference type="AlphaFoldDB" id="A0A3P1T1A3"/>
<proteinExistence type="predicted"/>
<gene>
    <name evidence="1" type="ORF">EII34_14995</name>
</gene>
<dbReference type="Proteomes" id="UP000280819">
    <property type="component" value="Unassembled WGS sequence"/>
</dbReference>
<accession>A0A3P1T1A3</accession>
<reference evidence="1 2" key="1">
    <citation type="submission" date="2018-11" db="EMBL/GenBank/DDBJ databases">
        <title>Genomes From Bacteria Associated with the Canine Oral Cavity: a Test Case for Automated Genome-Based Taxonomic Assignment.</title>
        <authorList>
            <person name="Coil D.A."/>
            <person name="Jospin G."/>
            <person name="Darling A.E."/>
            <person name="Wallis C."/>
            <person name="Davis I.J."/>
            <person name="Harris S."/>
            <person name="Eisen J.A."/>
            <person name="Holcombe L.J."/>
            <person name="O'Flynn C."/>
        </authorList>
    </citation>
    <scope>NUCLEOTIDE SEQUENCE [LARGE SCALE GENOMIC DNA]</scope>
    <source>
        <strain evidence="1 2">OH887_COT-365</strain>
    </source>
</reference>
<evidence type="ECO:0000313" key="1">
    <source>
        <dbReference type="EMBL" id="RRD03211.1"/>
    </source>
</evidence>
<evidence type="ECO:0000313" key="2">
    <source>
        <dbReference type="Proteomes" id="UP000280819"/>
    </source>
</evidence>
<sequence length="113" mass="12063">MTTNRDAITEWIEEQGETDATMLATAILDASHALAAIHEQLRIANLIALAAIDPDRGGPSEELASVASQACGEISTCRGYEVRDHDGTPDRIEIRSLLPDIAAALGTPQEEQP</sequence>